<evidence type="ECO:0000256" key="2">
    <source>
        <dbReference type="ARBA" id="ARBA00023277"/>
    </source>
</evidence>
<evidence type="ECO:0000313" key="8">
    <source>
        <dbReference type="Proteomes" id="UP000008066"/>
    </source>
</evidence>
<reference evidence="7 8" key="1">
    <citation type="journal article" date="2011" name="Cell">
        <title>Insight into structure and assembly of the nuclear pore complex by utilizing the genome of a eukaryotic thermophile.</title>
        <authorList>
            <person name="Amlacher S."/>
            <person name="Sarges P."/>
            <person name="Flemming D."/>
            <person name="van Noort V."/>
            <person name="Kunze R."/>
            <person name="Devos D.P."/>
            <person name="Arumugam M."/>
            <person name="Bork P."/>
            <person name="Hurt E."/>
        </authorList>
    </citation>
    <scope>NUCLEOTIDE SEQUENCE [LARGE SCALE GENOMIC DNA]</scope>
    <source>
        <strain evidence="8">DSM 1495 / CBS 144.50 / IMI 039719</strain>
    </source>
</reference>
<dbReference type="Proteomes" id="UP000008066">
    <property type="component" value="Unassembled WGS sequence"/>
</dbReference>
<dbReference type="Gene3D" id="1.10.167.10">
    <property type="entry name" value="Regulator of G-protein Signalling 4, domain 2"/>
    <property type="match status" value="1"/>
</dbReference>
<feature type="transmembrane region" description="Helical" evidence="5">
    <location>
        <begin position="329"/>
        <end position="352"/>
    </location>
</feature>
<organism evidence="8">
    <name type="scientific">Chaetomium thermophilum (strain DSM 1495 / CBS 144.50 / IMI 039719)</name>
    <name type="common">Thermochaetoides thermophila</name>
    <dbReference type="NCBI Taxonomy" id="759272"/>
    <lineage>
        <taxon>Eukaryota</taxon>
        <taxon>Fungi</taxon>
        <taxon>Dikarya</taxon>
        <taxon>Ascomycota</taxon>
        <taxon>Pezizomycotina</taxon>
        <taxon>Sordariomycetes</taxon>
        <taxon>Sordariomycetidae</taxon>
        <taxon>Sordariales</taxon>
        <taxon>Chaetomiaceae</taxon>
        <taxon>Thermochaetoides</taxon>
    </lineage>
</organism>
<dbReference type="CDD" id="cd01846">
    <property type="entry name" value="fatty_acyltransferase_like"/>
    <property type="match status" value="1"/>
</dbReference>
<keyword evidence="5" id="KW-0812">Transmembrane</keyword>
<keyword evidence="8" id="KW-1185">Reference proteome</keyword>
<dbReference type="OrthoDB" id="1600564at2759"/>
<evidence type="ECO:0000256" key="4">
    <source>
        <dbReference type="SAM" id="MobiDB-lite"/>
    </source>
</evidence>
<feature type="compositionally biased region" description="Polar residues" evidence="4">
    <location>
        <begin position="182"/>
        <end position="203"/>
    </location>
</feature>
<protein>
    <recommendedName>
        <fullName evidence="6">CBM1 domain-containing protein</fullName>
    </recommendedName>
</protein>
<dbReference type="PROSITE" id="PS51164">
    <property type="entry name" value="CBM1_2"/>
    <property type="match status" value="1"/>
</dbReference>
<gene>
    <name evidence="7" type="ORF">CTHT_0019690</name>
</gene>
<dbReference type="SMART" id="SM00236">
    <property type="entry name" value="fCBD"/>
    <property type="match status" value="1"/>
</dbReference>
<dbReference type="InterPro" id="IPR036514">
    <property type="entry name" value="SGNH_hydro_sf"/>
</dbReference>
<dbReference type="GeneID" id="18256007"/>
<dbReference type="InterPro" id="IPR000254">
    <property type="entry name" value="CBD"/>
</dbReference>
<dbReference type="RefSeq" id="XP_006692455.1">
    <property type="nucleotide sequence ID" value="XM_006692392.1"/>
</dbReference>
<proteinExistence type="predicted"/>
<keyword evidence="3" id="KW-0624">Polysaccharide degradation</keyword>
<evidence type="ECO:0000256" key="1">
    <source>
        <dbReference type="ARBA" id="ARBA00022729"/>
    </source>
</evidence>
<dbReference type="HOGENOM" id="CLU_347136_0_0_1"/>
<dbReference type="GO" id="GO:0030248">
    <property type="term" value="F:cellulose binding"/>
    <property type="evidence" value="ECO:0007669"/>
    <property type="project" value="InterPro"/>
</dbReference>
<keyword evidence="2" id="KW-0119">Carbohydrate metabolism</keyword>
<dbReference type="EMBL" id="GL988040">
    <property type="protein sequence ID" value="EGS22436.1"/>
    <property type="molecule type" value="Genomic_DNA"/>
</dbReference>
<dbReference type="SMR" id="G0S353"/>
<dbReference type="PANTHER" id="PTHR39466:SF1">
    <property type="entry name" value="RGS DOMAIN-CONTAINING PROTEIN"/>
    <property type="match status" value="1"/>
</dbReference>
<dbReference type="eggNOG" id="ENOG502R1B0">
    <property type="taxonomic scope" value="Eukaryota"/>
</dbReference>
<evidence type="ECO:0000259" key="6">
    <source>
        <dbReference type="PROSITE" id="PS51164"/>
    </source>
</evidence>
<feature type="region of interest" description="Disordered" evidence="4">
    <location>
        <begin position="369"/>
        <end position="388"/>
    </location>
</feature>
<dbReference type="InterPro" id="IPR044926">
    <property type="entry name" value="RGS_subdomain_2"/>
</dbReference>
<dbReference type="AlphaFoldDB" id="G0S353"/>
<keyword evidence="1" id="KW-0732">Signal</keyword>
<dbReference type="KEGG" id="cthr:CTHT_0019690"/>
<evidence type="ECO:0000256" key="5">
    <source>
        <dbReference type="SAM" id="Phobius"/>
    </source>
</evidence>
<dbReference type="GO" id="GO:0000272">
    <property type="term" value="P:polysaccharide catabolic process"/>
    <property type="evidence" value="ECO:0007669"/>
    <property type="project" value="UniProtKB-KW"/>
</dbReference>
<dbReference type="SUPFAM" id="SSF57180">
    <property type="entry name" value="Cellulose-binding domain"/>
    <property type="match status" value="1"/>
</dbReference>
<feature type="transmembrane region" description="Helical" evidence="5">
    <location>
        <begin position="288"/>
        <end position="309"/>
    </location>
</feature>
<dbReference type="InterPro" id="IPR036305">
    <property type="entry name" value="RGS_sf"/>
</dbReference>
<evidence type="ECO:0000313" key="7">
    <source>
        <dbReference type="EMBL" id="EGS22436.1"/>
    </source>
</evidence>
<dbReference type="SUPFAM" id="SSF48097">
    <property type="entry name" value="Regulator of G-protein signaling, RGS"/>
    <property type="match status" value="1"/>
</dbReference>
<feature type="region of interest" description="Disordered" evidence="4">
    <location>
        <begin position="171"/>
        <end position="212"/>
    </location>
</feature>
<feature type="domain" description="CBM1" evidence="6">
    <location>
        <begin position="444"/>
        <end position="480"/>
    </location>
</feature>
<keyword evidence="5" id="KW-0472">Membrane</keyword>
<evidence type="ECO:0000256" key="3">
    <source>
        <dbReference type="ARBA" id="ARBA00023326"/>
    </source>
</evidence>
<keyword evidence="5" id="KW-1133">Transmembrane helix</keyword>
<sequence>MSFRIPSWLSWYKKPEYRDIRDYATSISTGKRPMSPDRHGGIPSRLRLERILANKTCSPMSLYDFYMYLKYIEFSAENLEFYIWFKNYEAAWEKGRLNVDDKNYGALPSAGYSSSSVSRIKAGDSLANRNSNDDDGSDNEQEDTLDLEAARAALNRISFLIPTTAACGGSCAFPPPPPTPPNGNARSKLSRSQSTSASETTSLKVPEPSRTRPLSEDLEVIKNLFLLPNSPKELNIPPAMRAQALADLQRTQHPSALRPVADYVYSLLRNCSHRNFIRLGVGNGTFETVCVATVLGWLNLLCGFLVVFVRAFHPFRGAHTRWEAWAPWPLWWLGMTLVLSGLRGSCFFLLLFSRRQPLPWERVGEDAEGTMVNKDSRRRSGQGGGMKENKRLAKGFTAQFERSPIPVVVDSGLSSSNAMGGQSLIAGAAALAMLAAPALAQSSGTSQLWHQCGGINYNGPTQCPSGSYCQAWNDWYRTLDKLDEHLGHPDRDELVFSDVEHQHEHLHFVSYDDLPGCNHFKLIDDVGHLNSHDINQHRPRTHQHRRLRDPVPNYFASTSPARSHPPATRSVTPPLPGWTASGGYNWVGFLTAEFNASTLLTYNYAYGGATTNASIVEPWRPDVLSFVDQVAQFSESIASHPEYAPWTSENALFGVWMGVNDVGNTWWKEDYEDIVERIMDSYFRQLQILYDAGARKFVLLGVPSIHRTPAMLGESAEVRAMELQAIKKYNTAIARRLEEFTAQNSGVTAKIVDTLGPFDTALDNPTAYGAPDNECYNSDGMSCLWFNDYHPGVLINRLVAKAVAEAWSGEFFV</sequence>
<name>G0S353_CHATD</name>
<dbReference type="GO" id="GO:0005576">
    <property type="term" value="C:extracellular region"/>
    <property type="evidence" value="ECO:0007669"/>
    <property type="project" value="InterPro"/>
</dbReference>
<dbReference type="Gene3D" id="3.40.50.1110">
    <property type="entry name" value="SGNH hydrolase"/>
    <property type="match status" value="1"/>
</dbReference>
<dbReference type="InterPro" id="IPR035971">
    <property type="entry name" value="CBD_sf"/>
</dbReference>
<dbReference type="Pfam" id="PF00734">
    <property type="entry name" value="CBM_1"/>
    <property type="match status" value="1"/>
</dbReference>
<dbReference type="SUPFAM" id="SSF52266">
    <property type="entry name" value="SGNH hydrolase"/>
    <property type="match status" value="1"/>
</dbReference>
<dbReference type="PANTHER" id="PTHR39466">
    <property type="entry name" value="RGS DOMAIN-CONTAINING PROTEIN"/>
    <property type="match status" value="1"/>
</dbReference>
<accession>G0S353</accession>